<keyword evidence="1 2" id="KW-0690">Ribosome biogenesis</keyword>
<comment type="similarity">
    <text evidence="2">Belongs to the RbfA family.</text>
</comment>
<dbReference type="GO" id="GO:0043024">
    <property type="term" value="F:ribosomal small subunit binding"/>
    <property type="evidence" value="ECO:0007669"/>
    <property type="project" value="TreeGrafter"/>
</dbReference>
<dbReference type="NCBIfam" id="NF001802">
    <property type="entry name" value="PRK00521.2-5"/>
    <property type="match status" value="1"/>
</dbReference>
<dbReference type="EMBL" id="FNNA01000007">
    <property type="protein sequence ID" value="SDX48384.1"/>
    <property type="molecule type" value="Genomic_DNA"/>
</dbReference>
<feature type="compositionally biased region" description="Acidic residues" evidence="3">
    <location>
        <begin position="133"/>
        <end position="148"/>
    </location>
</feature>
<evidence type="ECO:0000256" key="2">
    <source>
        <dbReference type="HAMAP-Rule" id="MF_00003"/>
    </source>
</evidence>
<comment type="subunit">
    <text evidence="2">Monomer. Binds 30S ribosomal subunits, but not 50S ribosomal subunits or 70S ribosomes.</text>
</comment>
<dbReference type="Gene3D" id="3.30.300.20">
    <property type="match status" value="1"/>
</dbReference>
<dbReference type="GO" id="GO:0030490">
    <property type="term" value="P:maturation of SSU-rRNA"/>
    <property type="evidence" value="ECO:0007669"/>
    <property type="project" value="UniProtKB-UniRule"/>
</dbReference>
<organism evidence="4 5">
    <name type="scientific">Paracoccus sanguinis</name>
    <dbReference type="NCBI Taxonomy" id="1545044"/>
    <lineage>
        <taxon>Bacteria</taxon>
        <taxon>Pseudomonadati</taxon>
        <taxon>Pseudomonadota</taxon>
        <taxon>Alphaproteobacteria</taxon>
        <taxon>Rhodobacterales</taxon>
        <taxon>Paracoccaceae</taxon>
        <taxon>Paracoccus</taxon>
    </lineage>
</organism>
<dbReference type="InterPro" id="IPR000238">
    <property type="entry name" value="RbfA"/>
</dbReference>
<reference evidence="5" key="1">
    <citation type="submission" date="2016-10" db="EMBL/GenBank/DDBJ databases">
        <authorList>
            <person name="Varghese N."/>
            <person name="Submissions S."/>
        </authorList>
    </citation>
    <scope>NUCLEOTIDE SEQUENCE [LARGE SCALE GENOMIC DNA]</scope>
    <source>
        <strain evidence="5">DSM 29303</strain>
    </source>
</reference>
<dbReference type="AlphaFoldDB" id="A0A1H3C422"/>
<dbReference type="HAMAP" id="MF_00003">
    <property type="entry name" value="RbfA"/>
    <property type="match status" value="1"/>
</dbReference>
<accession>A0A1H3C422</accession>
<dbReference type="GO" id="GO:0005829">
    <property type="term" value="C:cytosol"/>
    <property type="evidence" value="ECO:0007669"/>
    <property type="project" value="TreeGrafter"/>
</dbReference>
<gene>
    <name evidence="2" type="primary">rbfA</name>
    <name evidence="4" type="ORF">SAMN05444276_10781</name>
</gene>
<evidence type="ECO:0000313" key="4">
    <source>
        <dbReference type="EMBL" id="SDX48384.1"/>
    </source>
</evidence>
<dbReference type="STRING" id="1545044.SAMN05444276_10781"/>
<dbReference type="SUPFAM" id="SSF89919">
    <property type="entry name" value="Ribosome-binding factor A, RbfA"/>
    <property type="match status" value="1"/>
</dbReference>
<dbReference type="InterPro" id="IPR023799">
    <property type="entry name" value="RbfA_dom_sf"/>
</dbReference>
<sequence length="165" mass="18919">MGRMASNRFHHGSGPSQRQLRVGELIRRTLSDVLMRGDVHDPELNRHSITVGEVKASPDLKVATVYVMPLGGHDADEALAALRRNTRELRHHVAREMTLKYAPDLRFILDETFDRMDDTRRMFADERVRRDIEADDDEADAEDWDEGADLARKTGDDTPRDDEPR</sequence>
<evidence type="ECO:0000256" key="1">
    <source>
        <dbReference type="ARBA" id="ARBA00022517"/>
    </source>
</evidence>
<dbReference type="PANTHER" id="PTHR33515">
    <property type="entry name" value="RIBOSOME-BINDING FACTOR A, CHLOROPLASTIC-RELATED"/>
    <property type="match status" value="1"/>
</dbReference>
<evidence type="ECO:0000313" key="5">
    <source>
        <dbReference type="Proteomes" id="UP000182944"/>
    </source>
</evidence>
<comment type="function">
    <text evidence="2">One of several proteins that assist in the late maturation steps of the functional core of the 30S ribosomal subunit. Associates with free 30S ribosomal subunits (but not with 30S subunits that are part of 70S ribosomes or polysomes). Required for efficient processing of 16S rRNA. May interact with the 5'-terminal helix region of 16S rRNA.</text>
</comment>
<dbReference type="Pfam" id="PF02033">
    <property type="entry name" value="RBFA"/>
    <property type="match status" value="1"/>
</dbReference>
<keyword evidence="2" id="KW-0963">Cytoplasm</keyword>
<proteinExistence type="inferred from homology"/>
<keyword evidence="5" id="KW-1185">Reference proteome</keyword>
<feature type="region of interest" description="Disordered" evidence="3">
    <location>
        <begin position="126"/>
        <end position="165"/>
    </location>
</feature>
<comment type="subcellular location">
    <subcellularLocation>
        <location evidence="2">Cytoplasm</location>
    </subcellularLocation>
</comment>
<protein>
    <recommendedName>
        <fullName evidence="2">Ribosome-binding factor A</fullName>
    </recommendedName>
</protein>
<name>A0A1H3C422_9RHOB</name>
<dbReference type="InterPro" id="IPR015946">
    <property type="entry name" value="KH_dom-like_a/b"/>
</dbReference>
<dbReference type="PROSITE" id="PS01319">
    <property type="entry name" value="RBFA"/>
    <property type="match status" value="1"/>
</dbReference>
<dbReference type="Proteomes" id="UP000182944">
    <property type="component" value="Unassembled WGS sequence"/>
</dbReference>
<feature type="region of interest" description="Disordered" evidence="3">
    <location>
        <begin position="1"/>
        <end position="20"/>
    </location>
</feature>
<dbReference type="InterPro" id="IPR020053">
    <property type="entry name" value="Ribosome-bd_factorA_CS"/>
</dbReference>
<dbReference type="PANTHER" id="PTHR33515:SF1">
    <property type="entry name" value="RIBOSOME-BINDING FACTOR A, CHLOROPLASTIC-RELATED"/>
    <property type="match status" value="1"/>
</dbReference>
<feature type="compositionally biased region" description="Basic and acidic residues" evidence="3">
    <location>
        <begin position="149"/>
        <end position="165"/>
    </location>
</feature>
<evidence type="ECO:0000256" key="3">
    <source>
        <dbReference type="SAM" id="MobiDB-lite"/>
    </source>
</evidence>